<evidence type="ECO:0000256" key="1">
    <source>
        <dbReference type="SAM" id="MobiDB-lite"/>
    </source>
</evidence>
<feature type="transmembrane region" description="Helical" evidence="2">
    <location>
        <begin position="51"/>
        <end position="70"/>
    </location>
</feature>
<sequence>MSLGIKAENLPTSTHSCPANLTLPEPEFEGHLRVSDLEYPERILGLSYTQLGPLGFTVTLVVGVIVSLATGMSQGKQVNRAYLHPCVRRFVTVNDPSMNKKRTTSNGSRKEEDYILTSTQM</sequence>
<protein>
    <submittedName>
        <fullName evidence="3">Uncharacterized protein</fullName>
    </submittedName>
</protein>
<reference evidence="3" key="1">
    <citation type="submission" date="2023-10" db="EMBL/GenBank/DDBJ databases">
        <title>Genome assemblies of two species of porcelain crab, Petrolisthes cinctipes and Petrolisthes manimaculis (Anomura: Porcellanidae).</title>
        <authorList>
            <person name="Angst P."/>
        </authorList>
    </citation>
    <scope>NUCLEOTIDE SEQUENCE</scope>
    <source>
        <strain evidence="3">PB745_01</strain>
        <tissue evidence="3">Gill</tissue>
    </source>
</reference>
<dbReference type="AlphaFoldDB" id="A0AAE1F9K9"/>
<keyword evidence="2" id="KW-0812">Transmembrane</keyword>
<proteinExistence type="predicted"/>
<evidence type="ECO:0000256" key="2">
    <source>
        <dbReference type="SAM" id="Phobius"/>
    </source>
</evidence>
<keyword evidence="2" id="KW-0472">Membrane</keyword>
<comment type="caution">
    <text evidence="3">The sequence shown here is derived from an EMBL/GenBank/DDBJ whole genome shotgun (WGS) entry which is preliminary data.</text>
</comment>
<name>A0AAE1F9K9_PETCI</name>
<dbReference type="Proteomes" id="UP001286313">
    <property type="component" value="Unassembled WGS sequence"/>
</dbReference>
<accession>A0AAE1F9K9</accession>
<dbReference type="EMBL" id="JAWQEG010002713">
    <property type="protein sequence ID" value="KAK3870134.1"/>
    <property type="molecule type" value="Genomic_DNA"/>
</dbReference>
<gene>
    <name evidence="3" type="ORF">Pcinc_024613</name>
</gene>
<keyword evidence="2" id="KW-1133">Transmembrane helix</keyword>
<evidence type="ECO:0000313" key="3">
    <source>
        <dbReference type="EMBL" id="KAK3870134.1"/>
    </source>
</evidence>
<keyword evidence="4" id="KW-1185">Reference proteome</keyword>
<organism evidence="3 4">
    <name type="scientific">Petrolisthes cinctipes</name>
    <name type="common">Flat porcelain crab</name>
    <dbReference type="NCBI Taxonomy" id="88211"/>
    <lineage>
        <taxon>Eukaryota</taxon>
        <taxon>Metazoa</taxon>
        <taxon>Ecdysozoa</taxon>
        <taxon>Arthropoda</taxon>
        <taxon>Crustacea</taxon>
        <taxon>Multicrustacea</taxon>
        <taxon>Malacostraca</taxon>
        <taxon>Eumalacostraca</taxon>
        <taxon>Eucarida</taxon>
        <taxon>Decapoda</taxon>
        <taxon>Pleocyemata</taxon>
        <taxon>Anomura</taxon>
        <taxon>Galatheoidea</taxon>
        <taxon>Porcellanidae</taxon>
        <taxon>Petrolisthes</taxon>
    </lineage>
</organism>
<feature type="region of interest" description="Disordered" evidence="1">
    <location>
        <begin position="96"/>
        <end position="121"/>
    </location>
</feature>
<evidence type="ECO:0000313" key="4">
    <source>
        <dbReference type="Proteomes" id="UP001286313"/>
    </source>
</evidence>